<sequence>MNGIREAAGDVAPWYDTITLDEVLEKFEAIGAHAVWAKYLVRNNNSKNQIYVAPNVNKLAFLPMGHPVYTPGKSQKPGLNKSKRTRELVRIPLNWTWIDEDGEEYAAPKTAFSYYPQYPEVRLSGMLSGCPAAPSKLFNIEHQGHDEGRILFLGVVGNPDSSDAHIAAIATGKDAPASQEVLGAEEFMPGTLFAVPFSSSVEEIERDSKEHIGKADEFSVLSNALEHIVGYPIIPWRLRNDGTREDPYRSPNAPGLTLEAELGVGENAIPGPDFDIWELKAYKVDDFQKPFSSHRITLFTPQPDFGVITDIGQSAFVETYGHINEKYASRGIERYDFTTKDFNGIGQDDPNAALDLRVFGMDGNSYSMSGSVSLVDRITGVIVAGWSFTKLLGHWQKKHDRAAYIPYCTFGSKEDYCVEYGPNVLLGMGTDFGMFLNAFQEGEIVFDPAFHIKRREDGGWETKSRSQFRIALGNLDSIYESVKEVSVEAR</sequence>
<organism evidence="2 3">
    <name type="scientific">Bifidobacterium criceti</name>
    <dbReference type="NCBI Taxonomy" id="1960969"/>
    <lineage>
        <taxon>Bacteria</taxon>
        <taxon>Bacillati</taxon>
        <taxon>Actinomycetota</taxon>
        <taxon>Actinomycetes</taxon>
        <taxon>Bifidobacteriales</taxon>
        <taxon>Bifidobacteriaceae</taxon>
        <taxon>Bifidobacterium</taxon>
    </lineage>
</organism>
<name>A0A2A2EH34_9BIFI</name>
<dbReference type="GO" id="GO:0004519">
    <property type="term" value="F:endonuclease activity"/>
    <property type="evidence" value="ECO:0007669"/>
    <property type="project" value="UniProtKB-KW"/>
</dbReference>
<evidence type="ECO:0000313" key="2">
    <source>
        <dbReference type="EMBL" id="PAU68282.1"/>
    </source>
</evidence>
<dbReference type="InterPro" id="IPR029127">
    <property type="entry name" value="MvaI_BcnI"/>
</dbReference>
<gene>
    <name evidence="2" type="ORF">B1526_0467</name>
</gene>
<evidence type="ECO:0000313" key="3">
    <source>
        <dbReference type="Proteomes" id="UP000218399"/>
    </source>
</evidence>
<proteinExistence type="predicted"/>
<dbReference type="Proteomes" id="UP000218399">
    <property type="component" value="Unassembled WGS sequence"/>
</dbReference>
<protein>
    <submittedName>
        <fullName evidence="2">MvaI/BcnI restriction endonuclease family</fullName>
    </submittedName>
</protein>
<dbReference type="AlphaFoldDB" id="A0A2A2EH34"/>
<dbReference type="Gene3D" id="3.40.210.20">
    <property type="entry name" value="MvaI/BcnI restriction endonuclease, catalytic domain"/>
    <property type="match status" value="1"/>
</dbReference>
<feature type="domain" description="MvaI/BcnI restriction endonuclease" evidence="1">
    <location>
        <begin position="244"/>
        <end position="479"/>
    </location>
</feature>
<keyword evidence="3" id="KW-1185">Reference proteome</keyword>
<keyword evidence="2" id="KW-0540">Nuclease</keyword>
<comment type="caution">
    <text evidence="2">The sequence shown here is derived from an EMBL/GenBank/DDBJ whole genome shotgun (WGS) entry which is preliminary data.</text>
</comment>
<dbReference type="Pfam" id="PF15515">
    <property type="entry name" value="MvaI_BcnI"/>
    <property type="match status" value="1"/>
</dbReference>
<dbReference type="EMBL" id="MVOH01000006">
    <property type="protein sequence ID" value="PAU68282.1"/>
    <property type="molecule type" value="Genomic_DNA"/>
</dbReference>
<reference evidence="2 3" key="1">
    <citation type="journal article" date="2017" name="ISME J.">
        <title>Unveiling bifidobacterial biogeography across the mammalian branch of the tree of life.</title>
        <authorList>
            <person name="Milani C."/>
            <person name="Mangifesta M."/>
            <person name="Mancabelli L."/>
            <person name="Lugli G.A."/>
            <person name="James K."/>
            <person name="Duranti S."/>
            <person name="Turroni F."/>
            <person name="Ferrario C."/>
            <person name="Ossiprandi M.C."/>
            <person name="van Sinderen D."/>
            <person name="Ventura M."/>
        </authorList>
    </citation>
    <scope>NUCLEOTIDE SEQUENCE [LARGE SCALE GENOMIC DNA]</scope>
    <source>
        <strain evidence="3">Ham19E</strain>
    </source>
</reference>
<accession>A0A2A2EH34</accession>
<evidence type="ECO:0000259" key="1">
    <source>
        <dbReference type="Pfam" id="PF15515"/>
    </source>
</evidence>
<keyword evidence="2" id="KW-0378">Hydrolase</keyword>
<dbReference type="InterPro" id="IPR043004">
    <property type="entry name" value="MvaI_BcnI_cat"/>
</dbReference>
<keyword evidence="2" id="KW-0255">Endonuclease</keyword>